<evidence type="ECO:0000313" key="1">
    <source>
        <dbReference type="EMBL" id="NJP01175.1"/>
    </source>
</evidence>
<reference evidence="1 2" key="1">
    <citation type="submission" date="2020-03" db="EMBL/GenBank/DDBJ databases">
        <authorList>
            <person name="Wang L."/>
            <person name="He N."/>
            <person name="Li Y."/>
            <person name="Fang Y."/>
            <person name="Zhang F."/>
        </authorList>
    </citation>
    <scope>NUCLEOTIDE SEQUENCE [LARGE SCALE GENOMIC DNA]</scope>
    <source>
        <strain evidence="2">hsmgli-8</strain>
    </source>
</reference>
<dbReference type="RefSeq" id="WP_168083742.1">
    <property type="nucleotide sequence ID" value="NZ_JAAVJI010000004.1"/>
</dbReference>
<name>A0ABX0YCX3_9PSED</name>
<protein>
    <recommendedName>
        <fullName evidence="3">Glycosyl transferase family 28 C-terminal domain-containing protein</fullName>
    </recommendedName>
</protein>
<sequence>MGDVHIAYYVHHHGAGHGVRAATIAAQMGYPVTLMGSQLPAGPFASHIQTLPLPMDTAEGAEEGELSCLHYAPLGVQGLRERMAMMAQWFSTHWPCVLVVDVSVEVAVFARLCSVPVIYLRQQGQRDDAAHQLAYESATALLAPYPEAMEDPRLPEAWRAKTHYSGWLSRFAEQSPADPQPGRVLVICGRGGNGLTPALLKAAALACPAFELRVAGVDVALLADGPPNLVPLGHLENPLDELRHAGVVLGSASDSLVSEAASLGCRFVAVAEDRPFDEQLHQARRLNELGVAIGLDAWPAPEHWLAVLDQAFALDGTRWRQWADVAASARAAAIIQEQVQALVKSLGALY</sequence>
<dbReference type="SUPFAM" id="SSF53756">
    <property type="entry name" value="UDP-Glycosyltransferase/glycogen phosphorylase"/>
    <property type="match status" value="1"/>
</dbReference>
<accession>A0ABX0YCX3</accession>
<evidence type="ECO:0000313" key="2">
    <source>
        <dbReference type="Proteomes" id="UP000746535"/>
    </source>
</evidence>
<organism evidence="1 2">
    <name type="scientific">Pseudomonas quercus</name>
    <dbReference type="NCBI Taxonomy" id="2722792"/>
    <lineage>
        <taxon>Bacteria</taxon>
        <taxon>Pseudomonadati</taxon>
        <taxon>Pseudomonadota</taxon>
        <taxon>Gammaproteobacteria</taxon>
        <taxon>Pseudomonadales</taxon>
        <taxon>Pseudomonadaceae</taxon>
        <taxon>Pseudomonas</taxon>
    </lineage>
</organism>
<dbReference type="Proteomes" id="UP000746535">
    <property type="component" value="Unassembled WGS sequence"/>
</dbReference>
<gene>
    <name evidence="1" type="ORF">HBH25_09885</name>
</gene>
<keyword evidence="2" id="KW-1185">Reference proteome</keyword>
<dbReference type="EMBL" id="JAAVJI010000004">
    <property type="protein sequence ID" value="NJP01175.1"/>
    <property type="molecule type" value="Genomic_DNA"/>
</dbReference>
<comment type="caution">
    <text evidence="1">The sequence shown here is derived from an EMBL/GenBank/DDBJ whole genome shotgun (WGS) entry which is preliminary data.</text>
</comment>
<dbReference type="Gene3D" id="3.40.50.2000">
    <property type="entry name" value="Glycogen Phosphorylase B"/>
    <property type="match status" value="1"/>
</dbReference>
<proteinExistence type="predicted"/>
<evidence type="ECO:0008006" key="3">
    <source>
        <dbReference type="Google" id="ProtNLM"/>
    </source>
</evidence>